<keyword evidence="2" id="KW-0645">Protease</keyword>
<dbReference type="SUPFAM" id="SSF54001">
    <property type="entry name" value="Cysteine proteinases"/>
    <property type="match status" value="1"/>
</dbReference>
<dbReference type="Gene3D" id="3.90.1720.10">
    <property type="entry name" value="endopeptidase domain like (from Nostoc punctiforme)"/>
    <property type="match status" value="1"/>
</dbReference>
<comment type="similarity">
    <text evidence="1">Belongs to the peptidase C40 family.</text>
</comment>
<evidence type="ECO:0000313" key="8">
    <source>
        <dbReference type="Proteomes" id="UP001501521"/>
    </source>
</evidence>
<name>A0ABP9F2E3_9ACTN</name>
<evidence type="ECO:0000256" key="4">
    <source>
        <dbReference type="ARBA" id="ARBA00022807"/>
    </source>
</evidence>
<dbReference type="RefSeq" id="WP_345577276.1">
    <property type="nucleotide sequence ID" value="NZ_BAABLV010000002.1"/>
</dbReference>
<proteinExistence type="inferred from homology"/>
<gene>
    <name evidence="7" type="ORF">GCM10025789_00640</name>
</gene>
<feature type="domain" description="NlpC/P60" evidence="6">
    <location>
        <begin position="191"/>
        <end position="308"/>
    </location>
</feature>
<sequence length="308" mass="32888">MLKRATHLLIAAVMAVTLGVAYSGDAKAADGNVYTQPGHHLVNGRYWRTSCEMYSPDVVRCSTDIWATSVVYHQGRYVTHDGWVFNTLTYLPSERSTWGSNPLAKAGDWVGKDGRRWRTECDTAATGRGACRSYAVTTTIETATGTYTSAKAWVINNIVQFATASVPPVTKIPAAAPALSWVPVEKPIPDITVGQQVVEHALSKVGSSYRHASAGPSSFDCSGLTSWAYKQVGVTLPRTSSSQISVGTRVSKSQLQPGDLVFYYSPISHVGIYIGNGQIVDAANPGTGVRVASVNSMPFAGATRVVNA</sequence>
<reference evidence="8" key="1">
    <citation type="journal article" date="2019" name="Int. J. Syst. Evol. Microbiol.">
        <title>The Global Catalogue of Microorganisms (GCM) 10K type strain sequencing project: providing services to taxonomists for standard genome sequencing and annotation.</title>
        <authorList>
            <consortium name="The Broad Institute Genomics Platform"/>
            <consortium name="The Broad Institute Genome Sequencing Center for Infectious Disease"/>
            <person name="Wu L."/>
            <person name="Ma J."/>
        </authorList>
    </citation>
    <scope>NUCLEOTIDE SEQUENCE [LARGE SCALE GENOMIC DNA]</scope>
    <source>
        <strain evidence="8">JCM 19125</strain>
    </source>
</reference>
<keyword evidence="3" id="KW-0378">Hydrolase</keyword>
<evidence type="ECO:0000259" key="6">
    <source>
        <dbReference type="PROSITE" id="PS51935"/>
    </source>
</evidence>
<evidence type="ECO:0000256" key="3">
    <source>
        <dbReference type="ARBA" id="ARBA00022801"/>
    </source>
</evidence>
<dbReference type="PANTHER" id="PTHR47359">
    <property type="entry name" value="PEPTIDOGLYCAN DL-ENDOPEPTIDASE CWLO"/>
    <property type="match status" value="1"/>
</dbReference>
<dbReference type="InterPro" id="IPR038765">
    <property type="entry name" value="Papain-like_cys_pep_sf"/>
</dbReference>
<evidence type="ECO:0000313" key="7">
    <source>
        <dbReference type="EMBL" id="GAA4888307.1"/>
    </source>
</evidence>
<dbReference type="PANTHER" id="PTHR47359:SF3">
    <property type="entry name" value="NLP_P60 DOMAIN-CONTAINING PROTEIN-RELATED"/>
    <property type="match status" value="1"/>
</dbReference>
<comment type="caution">
    <text evidence="7">The sequence shown here is derived from an EMBL/GenBank/DDBJ whole genome shotgun (WGS) entry which is preliminary data.</text>
</comment>
<evidence type="ECO:0000256" key="5">
    <source>
        <dbReference type="SAM" id="SignalP"/>
    </source>
</evidence>
<organism evidence="7 8">
    <name type="scientific">Tessaracoccus lubricantis</name>
    <dbReference type="NCBI Taxonomy" id="545543"/>
    <lineage>
        <taxon>Bacteria</taxon>
        <taxon>Bacillati</taxon>
        <taxon>Actinomycetota</taxon>
        <taxon>Actinomycetes</taxon>
        <taxon>Propionibacteriales</taxon>
        <taxon>Propionibacteriaceae</taxon>
        <taxon>Tessaracoccus</taxon>
    </lineage>
</organism>
<feature type="signal peptide" evidence="5">
    <location>
        <begin position="1"/>
        <end position="28"/>
    </location>
</feature>
<dbReference type="InterPro" id="IPR000064">
    <property type="entry name" value="NLP_P60_dom"/>
</dbReference>
<dbReference type="Pfam" id="PF00877">
    <property type="entry name" value="NLPC_P60"/>
    <property type="match status" value="1"/>
</dbReference>
<keyword evidence="4" id="KW-0788">Thiol protease</keyword>
<dbReference type="PROSITE" id="PS51935">
    <property type="entry name" value="NLPC_P60"/>
    <property type="match status" value="1"/>
</dbReference>
<dbReference type="EMBL" id="BAABLV010000002">
    <property type="protein sequence ID" value="GAA4888307.1"/>
    <property type="molecule type" value="Genomic_DNA"/>
</dbReference>
<feature type="chain" id="PRO_5047241369" description="NlpC/P60 domain-containing protein" evidence="5">
    <location>
        <begin position="29"/>
        <end position="308"/>
    </location>
</feature>
<dbReference type="InterPro" id="IPR051794">
    <property type="entry name" value="PG_Endopeptidase_C40"/>
</dbReference>
<accession>A0ABP9F2E3</accession>
<protein>
    <recommendedName>
        <fullName evidence="6">NlpC/P60 domain-containing protein</fullName>
    </recommendedName>
</protein>
<keyword evidence="8" id="KW-1185">Reference proteome</keyword>
<evidence type="ECO:0000256" key="2">
    <source>
        <dbReference type="ARBA" id="ARBA00022670"/>
    </source>
</evidence>
<dbReference type="Proteomes" id="UP001501521">
    <property type="component" value="Unassembled WGS sequence"/>
</dbReference>
<keyword evidence="5" id="KW-0732">Signal</keyword>
<evidence type="ECO:0000256" key="1">
    <source>
        <dbReference type="ARBA" id="ARBA00007074"/>
    </source>
</evidence>